<organism evidence="2 3">
    <name type="scientific">Pandoraea cepalis</name>
    <dbReference type="NCBI Taxonomy" id="2508294"/>
    <lineage>
        <taxon>Bacteria</taxon>
        <taxon>Pseudomonadati</taxon>
        <taxon>Pseudomonadota</taxon>
        <taxon>Betaproteobacteria</taxon>
        <taxon>Burkholderiales</taxon>
        <taxon>Burkholderiaceae</taxon>
        <taxon>Pandoraea</taxon>
    </lineage>
</organism>
<name>A0A5E4W2U8_9BURK</name>
<reference evidence="2 3" key="1">
    <citation type="submission" date="2019-08" db="EMBL/GenBank/DDBJ databases">
        <authorList>
            <person name="Peeters C."/>
        </authorList>
    </citation>
    <scope>NUCLEOTIDE SEQUENCE [LARGE SCALE GENOMIC DNA]</scope>
    <source>
        <strain evidence="2 3">LMG 31107</strain>
    </source>
</reference>
<keyword evidence="1" id="KW-1133">Transmembrane helix</keyword>
<protein>
    <submittedName>
        <fullName evidence="2">Uncharacterized protein</fullName>
    </submittedName>
</protein>
<dbReference type="Proteomes" id="UP000396788">
    <property type="component" value="Unassembled WGS sequence"/>
</dbReference>
<evidence type="ECO:0000313" key="3">
    <source>
        <dbReference type="Proteomes" id="UP000396788"/>
    </source>
</evidence>
<sequence length="82" mass="9175">MDTFFRRISLLVLTVVDFYGNATESWHPLLAIGVPVGIFASIKYLAPSWLFLSLSVVMVAFSAAFFVTVAYVCATYLAFRRD</sequence>
<accession>A0A5E4W2U8</accession>
<dbReference type="AlphaFoldDB" id="A0A5E4W2U8"/>
<gene>
    <name evidence="2" type="ORF">PCE31107_02971</name>
</gene>
<keyword evidence="1" id="KW-0472">Membrane</keyword>
<keyword evidence="1" id="KW-0812">Transmembrane</keyword>
<feature type="transmembrane region" description="Helical" evidence="1">
    <location>
        <begin position="46"/>
        <end position="79"/>
    </location>
</feature>
<dbReference type="EMBL" id="CABPRY010000006">
    <property type="protein sequence ID" value="VVE17475.1"/>
    <property type="molecule type" value="Genomic_DNA"/>
</dbReference>
<evidence type="ECO:0000256" key="1">
    <source>
        <dbReference type="SAM" id="Phobius"/>
    </source>
</evidence>
<evidence type="ECO:0000313" key="2">
    <source>
        <dbReference type="EMBL" id="VVE17475.1"/>
    </source>
</evidence>
<proteinExistence type="predicted"/>